<dbReference type="InterPro" id="IPR038109">
    <property type="entry name" value="DNA_bind_recomb_sf"/>
</dbReference>
<dbReference type="PROSITE" id="PS00397">
    <property type="entry name" value="RECOMBINASES_1"/>
    <property type="match status" value="1"/>
</dbReference>
<dbReference type="RefSeq" id="WP_153862741.1">
    <property type="nucleotide sequence ID" value="NZ_WJQR01000016.1"/>
</dbReference>
<dbReference type="PANTHER" id="PTHR30461">
    <property type="entry name" value="DNA-INVERTASE FROM LAMBDOID PROPHAGE"/>
    <property type="match status" value="1"/>
</dbReference>
<dbReference type="SMART" id="SM00857">
    <property type="entry name" value="Resolvase"/>
    <property type="match status" value="1"/>
</dbReference>
<comment type="caution">
    <text evidence="9">The sequence shown here is derived from an EMBL/GenBank/DDBJ whole genome shotgun (WGS) entry which is preliminary data.</text>
</comment>
<keyword evidence="2" id="KW-0238">DNA-binding</keyword>
<evidence type="ECO:0000313" key="10">
    <source>
        <dbReference type="Proteomes" id="UP000469870"/>
    </source>
</evidence>
<feature type="coiled-coil region" evidence="6">
    <location>
        <begin position="399"/>
        <end position="447"/>
    </location>
</feature>
<protein>
    <submittedName>
        <fullName evidence="9">Recombinase family protein</fullName>
    </submittedName>
</protein>
<dbReference type="Pfam" id="PF13408">
    <property type="entry name" value="Zn_ribbon_recom"/>
    <property type="match status" value="1"/>
</dbReference>
<dbReference type="PROSITE" id="PS51736">
    <property type="entry name" value="RECOMBINASES_3"/>
    <property type="match status" value="1"/>
</dbReference>
<dbReference type="InterPro" id="IPR050639">
    <property type="entry name" value="SSR_resolvase"/>
</dbReference>
<dbReference type="PANTHER" id="PTHR30461:SF23">
    <property type="entry name" value="DNA RECOMBINASE-RELATED"/>
    <property type="match status" value="1"/>
</dbReference>
<dbReference type="GO" id="GO:0003677">
    <property type="term" value="F:DNA binding"/>
    <property type="evidence" value="ECO:0007669"/>
    <property type="project" value="UniProtKB-KW"/>
</dbReference>
<proteinExistence type="predicted"/>
<dbReference type="InterPro" id="IPR006118">
    <property type="entry name" value="Recombinase_CS"/>
</dbReference>
<organism evidence="9 10">
    <name type="scientific">Fundicoccus ignavus</name>
    <dbReference type="NCBI Taxonomy" id="2664442"/>
    <lineage>
        <taxon>Bacteria</taxon>
        <taxon>Bacillati</taxon>
        <taxon>Bacillota</taxon>
        <taxon>Bacilli</taxon>
        <taxon>Lactobacillales</taxon>
        <taxon>Aerococcaceae</taxon>
        <taxon>Fundicoccus</taxon>
    </lineage>
</organism>
<feature type="domain" description="Recombinase" evidence="8">
    <location>
        <begin position="167"/>
        <end position="292"/>
    </location>
</feature>
<dbReference type="AlphaFoldDB" id="A0A844BNF6"/>
<evidence type="ECO:0000256" key="5">
    <source>
        <dbReference type="PROSITE-ProRule" id="PRU10137"/>
    </source>
</evidence>
<evidence type="ECO:0000256" key="3">
    <source>
        <dbReference type="ARBA" id="ARBA00023172"/>
    </source>
</evidence>
<evidence type="ECO:0000259" key="7">
    <source>
        <dbReference type="PROSITE" id="PS51736"/>
    </source>
</evidence>
<keyword evidence="3" id="KW-0233">DNA recombination</keyword>
<dbReference type="EMBL" id="WJQR01000016">
    <property type="protein sequence ID" value="MRI82684.1"/>
    <property type="molecule type" value="Genomic_DNA"/>
</dbReference>
<evidence type="ECO:0000256" key="4">
    <source>
        <dbReference type="PIRSR" id="PIRSR606118-50"/>
    </source>
</evidence>
<gene>
    <name evidence="9" type="ORF">GIY11_11745</name>
</gene>
<name>A0A844BNF6_9LACT</name>
<dbReference type="InterPro" id="IPR036162">
    <property type="entry name" value="Resolvase-like_N_sf"/>
</dbReference>
<dbReference type="InterPro" id="IPR025827">
    <property type="entry name" value="Zn_ribbon_recom_dom"/>
</dbReference>
<dbReference type="InterPro" id="IPR011109">
    <property type="entry name" value="DNA_bind_recombinase_dom"/>
</dbReference>
<dbReference type="Gene3D" id="3.40.50.1390">
    <property type="entry name" value="Resolvase, N-terminal catalytic domain"/>
    <property type="match status" value="1"/>
</dbReference>
<keyword evidence="1" id="KW-0229">DNA integration</keyword>
<dbReference type="PROSITE" id="PS51737">
    <property type="entry name" value="RECOMBINASE_DNA_BIND"/>
    <property type="match status" value="1"/>
</dbReference>
<dbReference type="SUPFAM" id="SSF53041">
    <property type="entry name" value="Resolvase-like"/>
    <property type="match status" value="1"/>
</dbReference>
<feature type="domain" description="Resolvase/invertase-type recombinase catalytic" evidence="7">
    <location>
        <begin position="11"/>
        <end position="161"/>
    </location>
</feature>
<dbReference type="Pfam" id="PF00239">
    <property type="entry name" value="Resolvase"/>
    <property type="match status" value="1"/>
</dbReference>
<accession>A0A844BNF6</accession>
<dbReference type="Pfam" id="PF07508">
    <property type="entry name" value="Recombinase"/>
    <property type="match status" value="1"/>
</dbReference>
<dbReference type="InterPro" id="IPR006119">
    <property type="entry name" value="Resolv_N"/>
</dbReference>
<reference evidence="9 10" key="1">
    <citation type="submission" date="2019-11" db="EMBL/GenBank/DDBJ databases">
        <title>Characterisation of Fundicoccus ignavus gen. nov. sp. nov., a novel genus of the family Aerococcaceae isolated from bulk tank milk.</title>
        <authorList>
            <person name="Siebert A."/>
            <person name="Huptas C."/>
            <person name="Wenning M."/>
            <person name="Scherer S."/>
            <person name="Doll E.V."/>
        </authorList>
    </citation>
    <scope>NUCLEOTIDE SEQUENCE [LARGE SCALE GENOMIC DNA]</scope>
    <source>
        <strain evidence="9 10">DSM 109653</strain>
    </source>
</reference>
<evidence type="ECO:0000256" key="2">
    <source>
        <dbReference type="ARBA" id="ARBA00023125"/>
    </source>
</evidence>
<sequence>MINVKETKRKKAVGYIRVSTMMQKEEGHSLQSQVQQIEDFTKRHNYELTEIYSDEGISGKNVKNRPGIQKLIDDAKQDKFDLVVIWKLTRLGRSMKDVLNIAELLNANNVGLHSVSEAFDITTSTGKMMLGLLANFAEFERAQISENVKMSMLTLVEKNRGFPGGRMIGYRSIRDDTGRKILVIEPKEAKVVKLIFQKYLGGDGYRAIANSLNKMGYRTIKGNPFSITAVKDILYNPTYSGKIRYNRHVDWELKRRKGYNPNYILVDGPHEPIIDKEFFQKVQDRLKLESKQPKWNHRGENLLTGLLKCPECGAAMSASNTTNTLKDGTKKRIRYYSCGKFRQQGSSVCHANSIRADKAEPFVLERLSEVIQVPEILSNVVSELNKQIQTQRKPWERELQQLGADLVETQKKLEKWEDLIKVSPELRVDLNDRIQQLEIECVNNRKRTQELVQILHTEGYSIKLSDAKKVMGLVTQLLEDSDSKAAKKAILRTFVDKITVDKDSKSNYKIYMKFDDVVIAKLNEQMKKEPTAGNAVGSFSVGTLLEIVI</sequence>
<dbReference type="GO" id="GO:0015074">
    <property type="term" value="P:DNA integration"/>
    <property type="evidence" value="ECO:0007669"/>
    <property type="project" value="UniProtKB-KW"/>
</dbReference>
<dbReference type="GO" id="GO:0000150">
    <property type="term" value="F:DNA strand exchange activity"/>
    <property type="evidence" value="ECO:0007669"/>
    <property type="project" value="InterPro"/>
</dbReference>
<feature type="active site" description="O-(5'-phospho-DNA)-serine intermediate" evidence="4 5">
    <location>
        <position position="19"/>
    </location>
</feature>
<dbReference type="Gene3D" id="3.90.1750.20">
    <property type="entry name" value="Putative Large Serine Recombinase, Chain B, Domain 2"/>
    <property type="match status" value="1"/>
</dbReference>
<dbReference type="Proteomes" id="UP000469870">
    <property type="component" value="Unassembled WGS sequence"/>
</dbReference>
<keyword evidence="6" id="KW-0175">Coiled coil</keyword>
<evidence type="ECO:0000256" key="1">
    <source>
        <dbReference type="ARBA" id="ARBA00022908"/>
    </source>
</evidence>
<evidence type="ECO:0000256" key="6">
    <source>
        <dbReference type="SAM" id="Coils"/>
    </source>
</evidence>
<evidence type="ECO:0000313" key="9">
    <source>
        <dbReference type="EMBL" id="MRI82684.1"/>
    </source>
</evidence>
<dbReference type="CDD" id="cd00338">
    <property type="entry name" value="Ser_Recombinase"/>
    <property type="match status" value="1"/>
</dbReference>
<evidence type="ECO:0000259" key="8">
    <source>
        <dbReference type="PROSITE" id="PS51737"/>
    </source>
</evidence>